<dbReference type="InterPro" id="IPR015793">
    <property type="entry name" value="Pyrv_Knase_brl"/>
</dbReference>
<evidence type="ECO:0000313" key="2">
    <source>
        <dbReference type="EMBL" id="MQM14071.1"/>
    </source>
</evidence>
<organism evidence="2 3">
    <name type="scientific">Colocasia esculenta</name>
    <name type="common">Wild taro</name>
    <name type="synonym">Arum esculentum</name>
    <dbReference type="NCBI Taxonomy" id="4460"/>
    <lineage>
        <taxon>Eukaryota</taxon>
        <taxon>Viridiplantae</taxon>
        <taxon>Streptophyta</taxon>
        <taxon>Embryophyta</taxon>
        <taxon>Tracheophyta</taxon>
        <taxon>Spermatophyta</taxon>
        <taxon>Magnoliopsida</taxon>
        <taxon>Liliopsida</taxon>
        <taxon>Araceae</taxon>
        <taxon>Aroideae</taxon>
        <taxon>Colocasieae</taxon>
        <taxon>Colocasia</taxon>
    </lineage>
</organism>
<evidence type="ECO:0000313" key="3">
    <source>
        <dbReference type="Proteomes" id="UP000652761"/>
    </source>
</evidence>
<sequence>MQRFSLHGISFIKEMLISVLSMPSPWSRKRKYSDQDFDIIIYDGISTKETLRVIGAAERARWHVKYIRNLAEKTDIDRLSAPSFVKLVQESISTNGRSIDGKISADIWDDIEQSLQGPEIRTGFLKDGKPVQLKEGQEITISTDYSLKGDENLITMSYKKLPVDLKHGNTIFYYDTFLRKYQERATEKKWKQPLLAYYTQIMDSGVVPVTPYDVSVDALLSPSGVVPMSTAALERM</sequence>
<dbReference type="Proteomes" id="UP000652761">
    <property type="component" value="Unassembled WGS sequence"/>
</dbReference>
<dbReference type="InterPro" id="IPR015806">
    <property type="entry name" value="Pyrv_Knase_insert_dom_sf"/>
</dbReference>
<dbReference type="SUPFAM" id="SSF50800">
    <property type="entry name" value="PK beta-barrel domain-like"/>
    <property type="match status" value="1"/>
</dbReference>
<dbReference type="InterPro" id="IPR024185">
    <property type="entry name" value="FTHF_cligase-like_sf"/>
</dbReference>
<dbReference type="PANTHER" id="PTHR43868:SF1">
    <property type="entry name" value="P-LOOP CONTAINING NUCLEOSIDE TRIPHOSPHATE HYDROLASES SUPERFAMILY PROTEIN"/>
    <property type="match status" value="1"/>
</dbReference>
<dbReference type="GO" id="GO:0030955">
    <property type="term" value="F:potassium ion binding"/>
    <property type="evidence" value="ECO:0007669"/>
    <property type="project" value="InterPro"/>
</dbReference>
<dbReference type="GO" id="GO:0000287">
    <property type="term" value="F:magnesium ion binding"/>
    <property type="evidence" value="ECO:0007669"/>
    <property type="project" value="InterPro"/>
</dbReference>
<dbReference type="InterPro" id="IPR011037">
    <property type="entry name" value="Pyrv_Knase-like_insert_dom_sf"/>
</dbReference>
<accession>A0A843X4W1</accession>
<dbReference type="EMBL" id="NMUH01005945">
    <property type="protein sequence ID" value="MQM14071.1"/>
    <property type="molecule type" value="Genomic_DNA"/>
</dbReference>
<dbReference type="OrthoDB" id="2015992at2759"/>
<comment type="caution">
    <text evidence="2">The sequence shown here is derived from an EMBL/GenBank/DDBJ whole genome shotgun (WGS) entry which is preliminary data.</text>
</comment>
<dbReference type="Gene3D" id="3.40.50.10420">
    <property type="entry name" value="NagB/RpiA/CoA transferase-like"/>
    <property type="match status" value="1"/>
</dbReference>
<evidence type="ECO:0000259" key="1">
    <source>
        <dbReference type="Pfam" id="PF00224"/>
    </source>
</evidence>
<dbReference type="InterPro" id="IPR053262">
    <property type="entry name" value="ArsA_ATPase-like"/>
</dbReference>
<feature type="domain" description="Pyruvate kinase barrel" evidence="1">
    <location>
        <begin position="112"/>
        <end position="178"/>
    </location>
</feature>
<gene>
    <name evidence="2" type="ORF">Taro_047002</name>
</gene>
<name>A0A843X4W1_COLES</name>
<reference evidence="2" key="1">
    <citation type="submission" date="2017-07" db="EMBL/GenBank/DDBJ databases">
        <title>Taro Niue Genome Assembly and Annotation.</title>
        <authorList>
            <person name="Atibalentja N."/>
            <person name="Keating K."/>
            <person name="Fields C.J."/>
        </authorList>
    </citation>
    <scope>NUCLEOTIDE SEQUENCE</scope>
    <source>
        <strain evidence="2">Niue_2</strain>
        <tissue evidence="2">Leaf</tissue>
    </source>
</reference>
<keyword evidence="3" id="KW-1185">Reference proteome</keyword>
<dbReference type="Gene3D" id="2.40.33.10">
    <property type="entry name" value="PK beta-barrel domain-like"/>
    <property type="match status" value="1"/>
</dbReference>
<dbReference type="AlphaFoldDB" id="A0A843X4W1"/>
<dbReference type="Pfam" id="PF00224">
    <property type="entry name" value="PK"/>
    <property type="match status" value="1"/>
</dbReference>
<proteinExistence type="predicted"/>
<dbReference type="PANTHER" id="PTHR43868">
    <property type="entry name" value="OS02G0711200 PROTEIN"/>
    <property type="match status" value="1"/>
</dbReference>
<protein>
    <recommendedName>
        <fullName evidence="1">Pyruvate kinase barrel domain-containing protein</fullName>
    </recommendedName>
</protein>
<dbReference type="GO" id="GO:0004743">
    <property type="term" value="F:pyruvate kinase activity"/>
    <property type="evidence" value="ECO:0007669"/>
    <property type="project" value="InterPro"/>
</dbReference>